<proteinExistence type="predicted"/>
<dbReference type="Proteomes" id="UP000318538">
    <property type="component" value="Chromosome"/>
</dbReference>
<name>A0A517NAU3_9BACT</name>
<evidence type="ECO:0000313" key="1">
    <source>
        <dbReference type="EMBL" id="QDT04252.1"/>
    </source>
</evidence>
<sequence>MKTNIEMRALKSLVSWKSLFAEEVTAEAKLLASQGAAPETVTLDDYQRAAPIAAATLLERIASETTASADSKDV</sequence>
<gene>
    <name evidence="1" type="ORF">K227x_26420</name>
</gene>
<reference evidence="1 2" key="1">
    <citation type="submission" date="2019-02" db="EMBL/GenBank/DDBJ databases">
        <title>Deep-cultivation of Planctomycetes and their phenomic and genomic characterization uncovers novel biology.</title>
        <authorList>
            <person name="Wiegand S."/>
            <person name="Jogler M."/>
            <person name="Boedeker C."/>
            <person name="Pinto D."/>
            <person name="Vollmers J."/>
            <person name="Rivas-Marin E."/>
            <person name="Kohn T."/>
            <person name="Peeters S.H."/>
            <person name="Heuer A."/>
            <person name="Rast P."/>
            <person name="Oberbeckmann S."/>
            <person name="Bunk B."/>
            <person name="Jeske O."/>
            <person name="Meyerdierks A."/>
            <person name="Storesund J.E."/>
            <person name="Kallscheuer N."/>
            <person name="Luecker S."/>
            <person name="Lage O.M."/>
            <person name="Pohl T."/>
            <person name="Merkel B.J."/>
            <person name="Hornburger P."/>
            <person name="Mueller R.-W."/>
            <person name="Bruemmer F."/>
            <person name="Labrenz M."/>
            <person name="Spormann A.M."/>
            <person name="Op den Camp H."/>
            <person name="Overmann J."/>
            <person name="Amann R."/>
            <person name="Jetten M.S.M."/>
            <person name="Mascher T."/>
            <person name="Medema M.H."/>
            <person name="Devos D.P."/>
            <person name="Kaster A.-K."/>
            <person name="Ovreas L."/>
            <person name="Rohde M."/>
            <person name="Galperin M.Y."/>
            <person name="Jogler C."/>
        </authorList>
    </citation>
    <scope>NUCLEOTIDE SEQUENCE [LARGE SCALE GENOMIC DNA]</scope>
    <source>
        <strain evidence="1 2">K22_7</strain>
    </source>
</reference>
<organism evidence="1 2">
    <name type="scientific">Rubripirellula lacrimiformis</name>
    <dbReference type="NCBI Taxonomy" id="1930273"/>
    <lineage>
        <taxon>Bacteria</taxon>
        <taxon>Pseudomonadati</taxon>
        <taxon>Planctomycetota</taxon>
        <taxon>Planctomycetia</taxon>
        <taxon>Pirellulales</taxon>
        <taxon>Pirellulaceae</taxon>
        <taxon>Rubripirellula</taxon>
    </lineage>
</organism>
<protein>
    <submittedName>
        <fullName evidence="1">Uncharacterized protein</fullName>
    </submittedName>
</protein>
<dbReference type="EMBL" id="CP036525">
    <property type="protein sequence ID" value="QDT04252.1"/>
    <property type="molecule type" value="Genomic_DNA"/>
</dbReference>
<accession>A0A517NAU3</accession>
<evidence type="ECO:0000313" key="2">
    <source>
        <dbReference type="Proteomes" id="UP000318538"/>
    </source>
</evidence>
<dbReference type="KEGG" id="rlc:K227x_26420"/>
<dbReference type="RefSeq" id="WP_145169798.1">
    <property type="nucleotide sequence ID" value="NZ_CP036525.1"/>
</dbReference>
<keyword evidence="2" id="KW-1185">Reference proteome</keyword>
<dbReference type="AlphaFoldDB" id="A0A517NAU3"/>